<proteinExistence type="predicted"/>
<name>A0A936YWX9_9BURK</name>
<dbReference type="PROSITE" id="PS50056">
    <property type="entry name" value="TYR_PHOSPHATASE_2"/>
    <property type="match status" value="1"/>
</dbReference>
<organism evidence="3 4">
    <name type="scientific">Ramlibacter monticola</name>
    <dbReference type="NCBI Taxonomy" id="1926872"/>
    <lineage>
        <taxon>Bacteria</taxon>
        <taxon>Pseudomonadati</taxon>
        <taxon>Pseudomonadota</taxon>
        <taxon>Betaproteobacteria</taxon>
        <taxon>Burkholderiales</taxon>
        <taxon>Comamonadaceae</taxon>
        <taxon>Ramlibacter</taxon>
    </lineage>
</organism>
<evidence type="ECO:0000313" key="4">
    <source>
        <dbReference type="Proteomes" id="UP000599109"/>
    </source>
</evidence>
<sequence>MQVRSSTTHPLQIAELSTPGGGGIGITFCPGKCGPSLFGHVWQRDLEADLDTIERWGARVVLTLIEAFELEALEVAPLGERVQRRGMRWLHLPIVDVNVPSVAFEKQWHAELPELLATIAQGGKVLVHCKGGLGRAGMVAAFLLIELGERADVAIRRVREVRPGAIETPAQETYVRRYQPRGTSR</sequence>
<dbReference type="InterPro" id="IPR050561">
    <property type="entry name" value="PTP"/>
</dbReference>
<keyword evidence="1" id="KW-0378">Hydrolase</keyword>
<dbReference type="RefSeq" id="WP_201672734.1">
    <property type="nucleotide sequence ID" value="NZ_JAEQNE010000001.1"/>
</dbReference>
<accession>A0A936YWX9</accession>
<dbReference type="FunFam" id="3.90.190.10:FF:000157">
    <property type="entry name" value="Protein-tyrosine phosphatase"/>
    <property type="match status" value="1"/>
</dbReference>
<reference evidence="3 4" key="1">
    <citation type="journal article" date="2017" name="Int. J. Syst. Evol. Microbiol.">
        <title>Ramlibacter monticola sp. nov., isolated from forest soil.</title>
        <authorList>
            <person name="Chaudhary D.K."/>
            <person name="Kim J."/>
        </authorList>
    </citation>
    <scope>NUCLEOTIDE SEQUENCE [LARGE SCALE GENOMIC DNA]</scope>
    <source>
        <strain evidence="3 4">KACC 19175</strain>
    </source>
</reference>
<dbReference type="PANTHER" id="PTHR23339">
    <property type="entry name" value="TYROSINE SPECIFIC PROTEIN PHOSPHATASE AND DUAL SPECIFICITY PROTEIN PHOSPHATASE"/>
    <property type="match status" value="1"/>
</dbReference>
<dbReference type="EMBL" id="JAEQNE010000001">
    <property type="protein sequence ID" value="MBL0390162.1"/>
    <property type="molecule type" value="Genomic_DNA"/>
</dbReference>
<gene>
    <name evidence="3" type="ORF">JJ685_03300</name>
</gene>
<dbReference type="AlphaFoldDB" id="A0A936YWX9"/>
<protein>
    <submittedName>
        <fullName evidence="3">Cyclin-dependent kinase inhibitor 3 family protein</fullName>
    </submittedName>
</protein>
<dbReference type="InterPro" id="IPR029021">
    <property type="entry name" value="Prot-tyrosine_phosphatase-like"/>
</dbReference>
<dbReference type="Proteomes" id="UP000599109">
    <property type="component" value="Unassembled WGS sequence"/>
</dbReference>
<evidence type="ECO:0000256" key="1">
    <source>
        <dbReference type="ARBA" id="ARBA00022801"/>
    </source>
</evidence>
<dbReference type="Gene3D" id="3.90.190.10">
    <property type="entry name" value="Protein tyrosine phosphatase superfamily"/>
    <property type="match status" value="1"/>
</dbReference>
<dbReference type="InterPro" id="IPR057023">
    <property type="entry name" value="PTP-SAK"/>
</dbReference>
<comment type="caution">
    <text evidence="3">The sequence shown here is derived from an EMBL/GenBank/DDBJ whole genome shotgun (WGS) entry which is preliminary data.</text>
</comment>
<dbReference type="InterPro" id="IPR000387">
    <property type="entry name" value="Tyr_Pase_dom"/>
</dbReference>
<dbReference type="GO" id="GO:0016791">
    <property type="term" value="F:phosphatase activity"/>
    <property type="evidence" value="ECO:0007669"/>
    <property type="project" value="UniProtKB-ARBA"/>
</dbReference>
<dbReference type="CDD" id="cd14505">
    <property type="entry name" value="CDKN3-like"/>
    <property type="match status" value="1"/>
</dbReference>
<evidence type="ECO:0000259" key="2">
    <source>
        <dbReference type="PROSITE" id="PS50056"/>
    </source>
</evidence>
<dbReference type="SUPFAM" id="SSF52799">
    <property type="entry name" value="(Phosphotyrosine protein) phosphatases II"/>
    <property type="match status" value="1"/>
</dbReference>
<feature type="domain" description="Tyrosine specific protein phosphatases" evidence="2">
    <location>
        <begin position="110"/>
        <end position="173"/>
    </location>
</feature>
<keyword evidence="4" id="KW-1185">Reference proteome</keyword>
<dbReference type="Pfam" id="PF22784">
    <property type="entry name" value="PTP-SAK"/>
    <property type="match status" value="1"/>
</dbReference>
<evidence type="ECO:0000313" key="3">
    <source>
        <dbReference type="EMBL" id="MBL0390162.1"/>
    </source>
</evidence>